<reference evidence="1 2" key="1">
    <citation type="submission" date="2021-06" db="EMBL/GenBank/DDBJ databases">
        <title>Caerostris darwini draft genome.</title>
        <authorList>
            <person name="Kono N."/>
            <person name="Arakawa K."/>
        </authorList>
    </citation>
    <scope>NUCLEOTIDE SEQUENCE [LARGE SCALE GENOMIC DNA]</scope>
</reference>
<dbReference type="InterPro" id="IPR002933">
    <property type="entry name" value="Peptidase_M20"/>
</dbReference>
<dbReference type="InterPro" id="IPR052030">
    <property type="entry name" value="Peptidase_M20/M20A_hydrolases"/>
</dbReference>
<evidence type="ECO:0000313" key="2">
    <source>
        <dbReference type="Proteomes" id="UP001054837"/>
    </source>
</evidence>
<proteinExistence type="predicted"/>
<dbReference type="EMBL" id="BPLQ01000545">
    <property type="protein sequence ID" value="GIX72577.1"/>
    <property type="molecule type" value="Genomic_DNA"/>
</dbReference>
<sequence>MFHKVENVIRENKSLFEDVSHKIWLNPELSFQETYAHDLLTKTLEKFGFEVQRHYILPTAFRAEFSTNKDGPAVAIMCEYDALPEMGHACGHNLIAEIGLAAGVAVKAVMEQDLSICGKVVVLGTPAEEGGGGKIKLIDNGAFLDIDAALMAHPQMNNILYPLILDMAWVVVTFKMKNGYDPWENANANDAAVACYNNVTILRNSFNPRWRVSGIIEKSTWRETTLCFSYRAPTLKEIHRIKKN</sequence>
<dbReference type="PANTHER" id="PTHR30575:SF0">
    <property type="entry name" value="XAA-ARG DIPEPTIDASE"/>
    <property type="match status" value="1"/>
</dbReference>
<comment type="caution">
    <text evidence="1">The sequence shown here is derived from an EMBL/GenBank/DDBJ whole genome shotgun (WGS) entry which is preliminary data.</text>
</comment>
<dbReference type="Pfam" id="PF01546">
    <property type="entry name" value="Peptidase_M20"/>
    <property type="match status" value="1"/>
</dbReference>
<dbReference type="GO" id="GO:0016805">
    <property type="term" value="F:dipeptidase activity"/>
    <property type="evidence" value="ECO:0007669"/>
    <property type="project" value="TreeGrafter"/>
</dbReference>
<name>A0AAV4MJA6_9ARAC</name>
<protein>
    <submittedName>
        <fullName evidence="1">Peptidase M20 domain-containing protein 2</fullName>
    </submittedName>
</protein>
<organism evidence="1 2">
    <name type="scientific">Caerostris darwini</name>
    <dbReference type="NCBI Taxonomy" id="1538125"/>
    <lineage>
        <taxon>Eukaryota</taxon>
        <taxon>Metazoa</taxon>
        <taxon>Ecdysozoa</taxon>
        <taxon>Arthropoda</taxon>
        <taxon>Chelicerata</taxon>
        <taxon>Arachnida</taxon>
        <taxon>Araneae</taxon>
        <taxon>Araneomorphae</taxon>
        <taxon>Entelegynae</taxon>
        <taxon>Araneoidea</taxon>
        <taxon>Araneidae</taxon>
        <taxon>Caerostris</taxon>
    </lineage>
</organism>
<dbReference type="PANTHER" id="PTHR30575">
    <property type="entry name" value="PEPTIDASE M20"/>
    <property type="match status" value="1"/>
</dbReference>
<keyword evidence="2" id="KW-1185">Reference proteome</keyword>
<dbReference type="AlphaFoldDB" id="A0AAV4MJA6"/>
<dbReference type="Proteomes" id="UP001054837">
    <property type="component" value="Unassembled WGS sequence"/>
</dbReference>
<dbReference type="SUPFAM" id="SSF53187">
    <property type="entry name" value="Zn-dependent exopeptidases"/>
    <property type="match status" value="1"/>
</dbReference>
<accession>A0AAV4MJA6</accession>
<gene>
    <name evidence="1" type="primary">Pm20d2</name>
    <name evidence="1" type="ORF">CDAR_6281</name>
</gene>
<evidence type="ECO:0000313" key="1">
    <source>
        <dbReference type="EMBL" id="GIX72577.1"/>
    </source>
</evidence>
<dbReference type="Gene3D" id="3.40.630.10">
    <property type="entry name" value="Zn peptidases"/>
    <property type="match status" value="1"/>
</dbReference>